<evidence type="ECO:0000313" key="1">
    <source>
        <dbReference type="EMBL" id="NLR74257.1"/>
    </source>
</evidence>
<dbReference type="EMBL" id="JABAIM010000001">
    <property type="protein sequence ID" value="NLR74257.1"/>
    <property type="molecule type" value="Genomic_DNA"/>
</dbReference>
<dbReference type="RefSeq" id="WP_168875881.1">
    <property type="nucleotide sequence ID" value="NZ_JABAIM010000001.1"/>
</dbReference>
<organism evidence="1 2">
    <name type="scientific">Leeia aquatica</name>
    <dbReference type="NCBI Taxonomy" id="2725557"/>
    <lineage>
        <taxon>Bacteria</taxon>
        <taxon>Pseudomonadati</taxon>
        <taxon>Pseudomonadota</taxon>
        <taxon>Betaproteobacteria</taxon>
        <taxon>Neisseriales</taxon>
        <taxon>Leeiaceae</taxon>
        <taxon>Leeia</taxon>
    </lineage>
</organism>
<evidence type="ECO:0000313" key="2">
    <source>
        <dbReference type="Proteomes" id="UP000587991"/>
    </source>
</evidence>
<name>A0A847S562_9NEIS</name>
<accession>A0A847S562</accession>
<comment type="caution">
    <text evidence="1">The sequence shown here is derived from an EMBL/GenBank/DDBJ whole genome shotgun (WGS) entry which is preliminary data.</text>
</comment>
<dbReference type="Proteomes" id="UP000587991">
    <property type="component" value="Unassembled WGS sequence"/>
</dbReference>
<reference evidence="1 2" key="1">
    <citation type="submission" date="2020-04" db="EMBL/GenBank/DDBJ databases">
        <title>Draft genome of Leeia sp. IMCC25680.</title>
        <authorList>
            <person name="Song J."/>
            <person name="Cho J.-C."/>
        </authorList>
    </citation>
    <scope>NUCLEOTIDE SEQUENCE [LARGE SCALE GENOMIC DNA]</scope>
    <source>
        <strain evidence="1 2">IMCC25680</strain>
    </source>
</reference>
<dbReference type="AlphaFoldDB" id="A0A847S562"/>
<sequence>MHAHALYKEIFIWSRLNETSAVRYTCLEPLQDGRFAVQSADFFHLPLTPQTLQAADMQKVELLIETPIAERCRWYSTLQEAIAAHQAEFV</sequence>
<gene>
    <name evidence="1" type="ORF">HF682_03705</name>
</gene>
<protein>
    <submittedName>
        <fullName evidence="1">Uncharacterized protein</fullName>
    </submittedName>
</protein>
<proteinExistence type="predicted"/>
<keyword evidence="2" id="KW-1185">Reference proteome</keyword>